<reference evidence="1 2" key="1">
    <citation type="submission" date="2019-02" db="EMBL/GenBank/DDBJ databases">
        <title>Deep-cultivation of Planctomycetes and their phenomic and genomic characterization uncovers novel biology.</title>
        <authorList>
            <person name="Wiegand S."/>
            <person name="Jogler M."/>
            <person name="Boedeker C."/>
            <person name="Pinto D."/>
            <person name="Vollmers J."/>
            <person name="Rivas-Marin E."/>
            <person name="Kohn T."/>
            <person name="Peeters S.H."/>
            <person name="Heuer A."/>
            <person name="Rast P."/>
            <person name="Oberbeckmann S."/>
            <person name="Bunk B."/>
            <person name="Jeske O."/>
            <person name="Meyerdierks A."/>
            <person name="Storesund J.E."/>
            <person name="Kallscheuer N."/>
            <person name="Luecker S."/>
            <person name="Lage O.M."/>
            <person name="Pohl T."/>
            <person name="Merkel B.J."/>
            <person name="Hornburger P."/>
            <person name="Mueller R.-W."/>
            <person name="Bruemmer F."/>
            <person name="Labrenz M."/>
            <person name="Spormann A.M."/>
            <person name="Op den Camp H."/>
            <person name="Overmann J."/>
            <person name="Amann R."/>
            <person name="Jetten M.S.M."/>
            <person name="Mascher T."/>
            <person name="Medema M.H."/>
            <person name="Devos D.P."/>
            <person name="Kaster A.-K."/>
            <person name="Ovreas L."/>
            <person name="Rohde M."/>
            <person name="Galperin M.Y."/>
            <person name="Jogler C."/>
        </authorList>
    </citation>
    <scope>NUCLEOTIDE SEQUENCE [LARGE SCALE GENOMIC DNA]</scope>
    <source>
        <strain evidence="1 2">Pan44</strain>
    </source>
</reference>
<dbReference type="Gene3D" id="1.10.1220.10">
    <property type="entry name" value="Met repressor-like"/>
    <property type="match status" value="1"/>
</dbReference>
<dbReference type="InParanoid" id="A0A517SLV1"/>
<evidence type="ECO:0000313" key="1">
    <source>
        <dbReference type="EMBL" id="QDT57106.1"/>
    </source>
</evidence>
<dbReference type="Proteomes" id="UP000315700">
    <property type="component" value="Chromosome"/>
</dbReference>
<dbReference type="Pfam" id="PF09274">
    <property type="entry name" value="ParG"/>
    <property type="match status" value="1"/>
</dbReference>
<keyword evidence="2" id="KW-1185">Reference proteome</keyword>
<name>A0A517SLV1_9PLAN</name>
<dbReference type="RefSeq" id="WP_145034492.1">
    <property type="nucleotide sequence ID" value="NZ_CP036271.1"/>
</dbReference>
<organism evidence="1 2">
    <name type="scientific">Caulifigura coniformis</name>
    <dbReference type="NCBI Taxonomy" id="2527983"/>
    <lineage>
        <taxon>Bacteria</taxon>
        <taxon>Pseudomonadati</taxon>
        <taxon>Planctomycetota</taxon>
        <taxon>Planctomycetia</taxon>
        <taxon>Planctomycetales</taxon>
        <taxon>Planctomycetaceae</taxon>
        <taxon>Caulifigura</taxon>
    </lineage>
</organism>
<dbReference type="SUPFAM" id="SSF47598">
    <property type="entry name" value="Ribbon-helix-helix"/>
    <property type="match status" value="1"/>
</dbReference>
<dbReference type="GO" id="GO:0006355">
    <property type="term" value="P:regulation of DNA-templated transcription"/>
    <property type="evidence" value="ECO:0007669"/>
    <property type="project" value="InterPro"/>
</dbReference>
<gene>
    <name evidence="1" type="ORF">Pan44_51720</name>
</gene>
<dbReference type="InterPro" id="IPR010985">
    <property type="entry name" value="Ribbon_hlx_hlx"/>
</dbReference>
<sequence length="83" mass="9462">MNKRIQMTARPLKANTADQWVETSLSTPVQPAVKFKRLTVDVDPELHTRLRLRCVRRDEHISDWLRALMVSTLDAEDAGSSST</sequence>
<proteinExistence type="predicted"/>
<dbReference type="InterPro" id="IPR015354">
    <property type="entry name" value="DNA_partition_ParG"/>
</dbReference>
<dbReference type="KEGG" id="ccos:Pan44_51720"/>
<evidence type="ECO:0000313" key="2">
    <source>
        <dbReference type="Proteomes" id="UP000315700"/>
    </source>
</evidence>
<dbReference type="AlphaFoldDB" id="A0A517SLV1"/>
<dbReference type="EMBL" id="CP036271">
    <property type="protein sequence ID" value="QDT57106.1"/>
    <property type="molecule type" value="Genomic_DNA"/>
</dbReference>
<dbReference type="InterPro" id="IPR013321">
    <property type="entry name" value="Arc_rbn_hlx_hlx"/>
</dbReference>
<evidence type="ECO:0008006" key="3">
    <source>
        <dbReference type="Google" id="ProtNLM"/>
    </source>
</evidence>
<dbReference type="OrthoDB" id="289327at2"/>
<protein>
    <recommendedName>
        <fullName evidence="3">ParG</fullName>
    </recommendedName>
</protein>
<accession>A0A517SLV1</accession>